<dbReference type="AlphaFoldDB" id="A0A9P8TE06"/>
<dbReference type="Pfam" id="PF12298">
    <property type="entry name" value="Bot1p"/>
    <property type="match status" value="1"/>
</dbReference>
<proteinExistence type="predicted"/>
<evidence type="ECO:0000313" key="2">
    <source>
        <dbReference type="Proteomes" id="UP000769528"/>
    </source>
</evidence>
<evidence type="ECO:0008006" key="3">
    <source>
        <dbReference type="Google" id="ProtNLM"/>
    </source>
</evidence>
<name>A0A9P8TE06_9ASCO</name>
<evidence type="ECO:0000313" key="1">
    <source>
        <dbReference type="EMBL" id="KAH3676068.1"/>
    </source>
</evidence>
<dbReference type="PANTHER" id="PTHR28158">
    <property type="entry name" value="37S RIBOSOMAL PROTEIN S35, MITOCHONDRIAL"/>
    <property type="match status" value="1"/>
</dbReference>
<protein>
    <recommendedName>
        <fullName evidence="3">37S ribosomal protein S35, mitochondrial</fullName>
    </recommendedName>
</protein>
<organism evidence="1 2">
    <name type="scientific">Wickerhamomyces mucosus</name>
    <dbReference type="NCBI Taxonomy" id="1378264"/>
    <lineage>
        <taxon>Eukaryota</taxon>
        <taxon>Fungi</taxon>
        <taxon>Dikarya</taxon>
        <taxon>Ascomycota</taxon>
        <taxon>Saccharomycotina</taxon>
        <taxon>Saccharomycetes</taxon>
        <taxon>Phaffomycetales</taxon>
        <taxon>Wickerhamomycetaceae</taxon>
        <taxon>Wickerhamomyces</taxon>
    </lineage>
</organism>
<comment type="caution">
    <text evidence="1">The sequence shown here is derived from an EMBL/GenBank/DDBJ whole genome shotgun (WGS) entry which is preliminary data.</text>
</comment>
<dbReference type="PANTHER" id="PTHR28158:SF1">
    <property type="entry name" value="SMALL RIBOSOMAL SUBUNIT PROTEIN MS45"/>
    <property type="match status" value="1"/>
</dbReference>
<accession>A0A9P8TE06</accession>
<dbReference type="GO" id="GO:0005763">
    <property type="term" value="C:mitochondrial small ribosomal subunit"/>
    <property type="evidence" value="ECO:0007669"/>
    <property type="project" value="TreeGrafter"/>
</dbReference>
<sequence length="338" mass="38758">MIISNNQLTGKAYKLSNACHQQARNFSRRRIAYPFYSVPRMGRTHEKDHKTNLKHQMALFLGKKNFKGEYTSNKYFEASNNHKPKYINPDRESGSPLINPKTGEALDYYGNKLILRQNQRERNILAPFPTNEFCQTNLALSETDKEEIYKKIVIEKLPIQDVAVSFGIRIPRLEAVARLKEIEKRLIKEKKITEEMKSMAQTMYKMFPLFERPVHSENLSEIPVPVKTLQSRFLTIAESEPFGPVDAAKVLGLEPAEETLKKLAETGGHSTITSSKANEKQIFTAKQNEKDRFVFKFTKAKVGEVGFRYGTTLRDNKKDRKFTFDNSGKMINALPISG</sequence>
<gene>
    <name evidence="1" type="ORF">WICMUC_002365</name>
</gene>
<keyword evidence="2" id="KW-1185">Reference proteome</keyword>
<reference evidence="1" key="1">
    <citation type="journal article" date="2021" name="Open Biol.">
        <title>Shared evolutionary footprints suggest mitochondrial oxidative damage underlies multiple complex I losses in fungi.</title>
        <authorList>
            <person name="Schikora-Tamarit M.A."/>
            <person name="Marcet-Houben M."/>
            <person name="Nosek J."/>
            <person name="Gabaldon T."/>
        </authorList>
    </citation>
    <scope>NUCLEOTIDE SEQUENCE</scope>
    <source>
        <strain evidence="1">CBS6341</strain>
    </source>
</reference>
<dbReference type="GO" id="GO:0003735">
    <property type="term" value="F:structural constituent of ribosome"/>
    <property type="evidence" value="ECO:0007669"/>
    <property type="project" value="TreeGrafter"/>
</dbReference>
<dbReference type="Proteomes" id="UP000769528">
    <property type="component" value="Unassembled WGS sequence"/>
</dbReference>
<dbReference type="InterPro" id="IPR021036">
    <property type="entry name" value="Ribosomal_mS45"/>
</dbReference>
<reference evidence="1" key="2">
    <citation type="submission" date="2021-01" db="EMBL/GenBank/DDBJ databases">
        <authorList>
            <person name="Schikora-Tamarit M.A."/>
        </authorList>
    </citation>
    <scope>NUCLEOTIDE SEQUENCE</scope>
    <source>
        <strain evidence="1">CBS6341</strain>
    </source>
</reference>
<dbReference type="EMBL" id="JAEUBF010000681">
    <property type="protein sequence ID" value="KAH3676068.1"/>
    <property type="molecule type" value="Genomic_DNA"/>
</dbReference>
<dbReference type="OrthoDB" id="10052321at2759"/>
<dbReference type="GO" id="GO:0032543">
    <property type="term" value="P:mitochondrial translation"/>
    <property type="evidence" value="ECO:0007669"/>
    <property type="project" value="TreeGrafter"/>
</dbReference>